<name>A0A076LH15_9GAMM</name>
<evidence type="ECO:0000313" key="1">
    <source>
        <dbReference type="EMBL" id="AIJ07825.1"/>
    </source>
</evidence>
<accession>A0A076LH15</accession>
<dbReference type="EMBL" id="CP006664">
    <property type="protein sequence ID" value="AIJ07825.1"/>
    <property type="molecule type" value="Genomic_DNA"/>
</dbReference>
<protein>
    <submittedName>
        <fullName evidence="1">Type III secretion apparatus protein, YscI/HrpB family</fullName>
    </submittedName>
</protein>
<dbReference type="GO" id="GO:0030254">
    <property type="term" value="P:protein secretion by the type III secretion system"/>
    <property type="evidence" value="ECO:0007669"/>
    <property type="project" value="InterPro"/>
</dbReference>
<proteinExistence type="predicted"/>
<organism evidence="1 2">
    <name type="scientific">Edwardsiella anguillarum ET080813</name>
    <dbReference type="NCBI Taxonomy" id="667120"/>
    <lineage>
        <taxon>Bacteria</taxon>
        <taxon>Pseudomonadati</taxon>
        <taxon>Pseudomonadota</taxon>
        <taxon>Gammaproteobacteria</taxon>
        <taxon>Enterobacterales</taxon>
        <taxon>Hafniaceae</taxon>
        <taxon>Edwardsiella</taxon>
    </lineage>
</organism>
<reference evidence="1 2" key="1">
    <citation type="journal article" date="2012" name="PLoS ONE">
        <title>Edwardsiella comparative phylogenomics reveal the new intra/inter-species taxonomic relationships, virulence evolution and niche adaptation mechanisms.</title>
        <authorList>
            <person name="Yang M."/>
            <person name="Lv Y."/>
            <person name="Xiao J."/>
            <person name="Wu H."/>
            <person name="Zheng H."/>
            <person name="Liu Q."/>
            <person name="Zhang Y."/>
            <person name="Wang Q."/>
        </authorList>
    </citation>
    <scope>NUCLEOTIDE SEQUENCE [LARGE SCALE GENOMIC DNA]</scope>
    <source>
        <strain evidence="2">080813</strain>
    </source>
</reference>
<dbReference type="NCBIfam" id="TIGR02497">
    <property type="entry name" value="yscI_hrpB_dom"/>
    <property type="match status" value="1"/>
</dbReference>
<dbReference type="Proteomes" id="UP000028681">
    <property type="component" value="Chromosome"/>
</dbReference>
<evidence type="ECO:0000313" key="2">
    <source>
        <dbReference type="Proteomes" id="UP000028681"/>
    </source>
</evidence>
<dbReference type="AlphaFoldDB" id="A0A076LH15"/>
<dbReference type="InterPro" id="IPR012670">
    <property type="entry name" value="T3SS_YscI/HrpB"/>
</dbReference>
<gene>
    <name evidence="1" type="ORF">ETEE_1371</name>
</gene>
<dbReference type="KEGG" id="ete:ETEE_1371"/>
<dbReference type="HOGENOM" id="CLU_2408600_0_0_6"/>
<sequence>MTAASQFLSQLLPSTASVASPEQVLIEEIKRRHFNALNAPDLNFDDLAAGKLSPTDMLQLQRSVLNANVNIDVISKLASLFSTSITKLTSMQ</sequence>